<protein>
    <submittedName>
        <fullName evidence="5">DeoR family transcriptional regulator</fullName>
    </submittedName>
</protein>
<dbReference type="Pfam" id="PF08220">
    <property type="entry name" value="HTH_DeoR"/>
    <property type="match status" value="1"/>
</dbReference>
<dbReference type="InterPro" id="IPR036388">
    <property type="entry name" value="WH-like_DNA-bd_sf"/>
</dbReference>
<dbReference type="GO" id="GO:0003700">
    <property type="term" value="F:DNA-binding transcription factor activity"/>
    <property type="evidence" value="ECO:0007669"/>
    <property type="project" value="InterPro"/>
</dbReference>
<dbReference type="GO" id="GO:0000976">
    <property type="term" value="F:transcription cis-regulatory region binding"/>
    <property type="evidence" value="ECO:0007669"/>
    <property type="project" value="TreeGrafter"/>
</dbReference>
<dbReference type="InParanoid" id="A0A4R5CQJ9"/>
<evidence type="ECO:0000256" key="3">
    <source>
        <dbReference type="ARBA" id="ARBA00023163"/>
    </source>
</evidence>
<accession>A0A4R5CQJ9</accession>
<dbReference type="AlphaFoldDB" id="A0A4R5CQJ9"/>
<dbReference type="PRINTS" id="PR00037">
    <property type="entry name" value="HTHLACR"/>
</dbReference>
<evidence type="ECO:0000313" key="5">
    <source>
        <dbReference type="EMBL" id="TDE02792.1"/>
    </source>
</evidence>
<gene>
    <name evidence="5" type="ORF">E1269_21070</name>
</gene>
<comment type="caution">
    <text evidence="5">The sequence shown here is derived from an EMBL/GenBank/DDBJ whole genome shotgun (WGS) entry which is preliminary data.</text>
</comment>
<keyword evidence="1" id="KW-0805">Transcription regulation</keyword>
<reference evidence="5 6" key="1">
    <citation type="submission" date="2019-03" db="EMBL/GenBank/DDBJ databases">
        <title>Draft genome sequences of novel Actinobacteria.</title>
        <authorList>
            <person name="Sahin N."/>
            <person name="Ay H."/>
            <person name="Saygin H."/>
        </authorList>
    </citation>
    <scope>NUCLEOTIDE SEQUENCE [LARGE SCALE GENOMIC DNA]</scope>
    <source>
        <strain evidence="5 6">5K138</strain>
    </source>
</reference>
<organism evidence="5 6">
    <name type="scientific">Jiangella asiatica</name>
    <dbReference type="NCBI Taxonomy" id="2530372"/>
    <lineage>
        <taxon>Bacteria</taxon>
        <taxon>Bacillati</taxon>
        <taxon>Actinomycetota</taxon>
        <taxon>Actinomycetes</taxon>
        <taxon>Jiangellales</taxon>
        <taxon>Jiangellaceae</taxon>
        <taxon>Jiangella</taxon>
    </lineage>
</organism>
<dbReference type="Gene3D" id="3.40.50.2300">
    <property type="match status" value="2"/>
</dbReference>
<dbReference type="EMBL" id="SMKZ01000034">
    <property type="protein sequence ID" value="TDE02792.1"/>
    <property type="molecule type" value="Genomic_DNA"/>
</dbReference>
<keyword evidence="6" id="KW-1185">Reference proteome</keyword>
<dbReference type="InterPro" id="IPR028082">
    <property type="entry name" value="Peripla_BP_I"/>
</dbReference>
<feature type="domain" description="HTH deoR-type" evidence="4">
    <location>
        <begin position="14"/>
        <end position="69"/>
    </location>
</feature>
<dbReference type="SUPFAM" id="SSF46785">
    <property type="entry name" value="Winged helix' DNA-binding domain"/>
    <property type="match status" value="1"/>
</dbReference>
<dbReference type="SMART" id="SM00420">
    <property type="entry name" value="HTH_DEOR"/>
    <property type="match status" value="1"/>
</dbReference>
<evidence type="ECO:0000256" key="1">
    <source>
        <dbReference type="ARBA" id="ARBA00023015"/>
    </source>
</evidence>
<dbReference type="PROSITE" id="PS51000">
    <property type="entry name" value="HTH_DEOR_2"/>
    <property type="match status" value="1"/>
</dbReference>
<dbReference type="Pfam" id="PF13377">
    <property type="entry name" value="Peripla_BP_3"/>
    <property type="match status" value="1"/>
</dbReference>
<dbReference type="InterPro" id="IPR018356">
    <property type="entry name" value="Tscrpt_reg_HTH_DeoR_CS"/>
</dbReference>
<dbReference type="OrthoDB" id="3252280at2"/>
<dbReference type="PANTHER" id="PTHR30146">
    <property type="entry name" value="LACI-RELATED TRANSCRIPTIONAL REPRESSOR"/>
    <property type="match status" value="1"/>
</dbReference>
<dbReference type="InterPro" id="IPR046335">
    <property type="entry name" value="LacI/GalR-like_sensor"/>
</dbReference>
<dbReference type="InterPro" id="IPR001034">
    <property type="entry name" value="DeoR_HTH"/>
</dbReference>
<dbReference type="PROSITE" id="PS00894">
    <property type="entry name" value="HTH_DEOR_1"/>
    <property type="match status" value="1"/>
</dbReference>
<evidence type="ECO:0000259" key="4">
    <source>
        <dbReference type="PROSITE" id="PS51000"/>
    </source>
</evidence>
<dbReference type="SUPFAM" id="SSF53822">
    <property type="entry name" value="Periplasmic binding protein-like I"/>
    <property type="match status" value="1"/>
</dbReference>
<sequence>MGVDRRRRRTRVLALQRQAHILNLVRSRGMVRTAELVAELGVSSMTIRRDLEALAEQGVIDKFHGGGALRTSATGLPADTASAAPDGRAPHPHVAIVVPADDYYFSSIVAGIREALDDAAVRRSLARSARAPNDERKLVDEMVGADPTGLLLSPSIELDRPDPDYADWLLGLPVPVVLVEREVTDAGRALSCVRSDHEWGCEQAVRHLTELGHRGVALVTHGRSQSGTRVINGWRAAVERLGVAGRRSPMYIAADATAGWATDEGIEAILDQLAESGVTGLICHSDQIALPLARRARLRGWSVPDDLSIVAYDDESAEMADPPLTAVSPPKAWIGRTAVRTLLELIADGDDAPVRRVVAQPRLVLRGSTAAPRTASSG</sequence>
<dbReference type="Proteomes" id="UP000294739">
    <property type="component" value="Unassembled WGS sequence"/>
</dbReference>
<keyword evidence="3" id="KW-0804">Transcription</keyword>
<name>A0A4R5CQJ9_9ACTN</name>
<evidence type="ECO:0000313" key="6">
    <source>
        <dbReference type="Proteomes" id="UP000294739"/>
    </source>
</evidence>
<keyword evidence="2" id="KW-0238">DNA-binding</keyword>
<proteinExistence type="predicted"/>
<dbReference type="Gene3D" id="1.10.10.10">
    <property type="entry name" value="Winged helix-like DNA-binding domain superfamily/Winged helix DNA-binding domain"/>
    <property type="match status" value="1"/>
</dbReference>
<dbReference type="InterPro" id="IPR036390">
    <property type="entry name" value="WH_DNA-bd_sf"/>
</dbReference>
<dbReference type="PANTHER" id="PTHR30146:SF155">
    <property type="entry name" value="ALANINE RACEMASE"/>
    <property type="match status" value="1"/>
</dbReference>
<evidence type="ECO:0000256" key="2">
    <source>
        <dbReference type="ARBA" id="ARBA00023125"/>
    </source>
</evidence>